<organism evidence="1 2">
    <name type="scientific">Trichomonascus ciferrii</name>
    <dbReference type="NCBI Taxonomy" id="44093"/>
    <lineage>
        <taxon>Eukaryota</taxon>
        <taxon>Fungi</taxon>
        <taxon>Dikarya</taxon>
        <taxon>Ascomycota</taxon>
        <taxon>Saccharomycotina</taxon>
        <taxon>Dipodascomycetes</taxon>
        <taxon>Dipodascales</taxon>
        <taxon>Trichomonascaceae</taxon>
        <taxon>Trichomonascus</taxon>
        <taxon>Trichomonascus ciferrii complex</taxon>
    </lineage>
</organism>
<proteinExistence type="predicted"/>
<evidence type="ECO:0000313" key="1">
    <source>
        <dbReference type="EMBL" id="KAA8899482.1"/>
    </source>
</evidence>
<dbReference type="EMBL" id="SWFS01000519">
    <property type="protein sequence ID" value="KAA8899482.1"/>
    <property type="molecule type" value="Genomic_DNA"/>
</dbReference>
<dbReference type="VEuPathDB" id="FungiDB:TRICI_006336"/>
<evidence type="ECO:0000313" key="2">
    <source>
        <dbReference type="Proteomes" id="UP000761534"/>
    </source>
</evidence>
<accession>A0A642UI56</accession>
<protein>
    <submittedName>
        <fullName evidence="1">Uncharacterized protein</fullName>
    </submittedName>
</protein>
<keyword evidence="2" id="KW-1185">Reference proteome</keyword>
<comment type="caution">
    <text evidence="1">The sequence shown here is derived from an EMBL/GenBank/DDBJ whole genome shotgun (WGS) entry which is preliminary data.</text>
</comment>
<reference evidence="1" key="1">
    <citation type="journal article" date="2019" name="G3 (Bethesda)">
        <title>Genome Assemblies of Two Rare Opportunistic Yeast Pathogens: Diutina rugosa (syn. Candida rugosa) and Trichomonascus ciferrii (syn. Candida ciferrii).</title>
        <authorList>
            <person name="Mixao V."/>
            <person name="Saus E."/>
            <person name="Hansen A.P."/>
            <person name="Lass-Florl C."/>
            <person name="Gabaldon T."/>
        </authorList>
    </citation>
    <scope>NUCLEOTIDE SEQUENCE</scope>
    <source>
        <strain evidence="1">CBS 4856</strain>
    </source>
</reference>
<dbReference type="Proteomes" id="UP000761534">
    <property type="component" value="Unassembled WGS sequence"/>
</dbReference>
<dbReference type="AlphaFoldDB" id="A0A642UI56"/>
<gene>
    <name evidence="1" type="ORF">TRICI_006336</name>
</gene>
<name>A0A642UI56_9ASCO</name>
<sequence length="91" mass="9980">MTDTIPLDVEHAFDGLPYSGPLAFTLAENRIPTSSVNYCALARLSAVQMVAKSYRGCGTKSVELSRLNRNIYHEAVAGFIEGSDRVFAWVL</sequence>